<dbReference type="SUPFAM" id="SSF57716">
    <property type="entry name" value="Glucocorticoid receptor-like (DNA-binding domain)"/>
    <property type="match status" value="1"/>
</dbReference>
<dbReference type="GO" id="GO:0003677">
    <property type="term" value="F:DNA binding"/>
    <property type="evidence" value="ECO:0007669"/>
    <property type="project" value="UniProtKB-UniRule"/>
</dbReference>
<evidence type="ECO:0000256" key="2">
    <source>
        <dbReference type="ARBA" id="ARBA00022723"/>
    </source>
</evidence>
<keyword evidence="3 6" id="KW-0863">Zinc-finger</keyword>
<dbReference type="PANTHER" id="PTHR23080">
    <property type="entry name" value="THAP DOMAIN PROTEIN"/>
    <property type="match status" value="1"/>
</dbReference>
<dbReference type="Pfam" id="PF13613">
    <property type="entry name" value="HTH_Tnp_4"/>
    <property type="match status" value="1"/>
</dbReference>
<name>A0A8C2FTY9_CYPCA</name>
<keyword evidence="4" id="KW-0862">Zinc</keyword>
<evidence type="ECO:0000256" key="5">
    <source>
        <dbReference type="ARBA" id="ARBA00023125"/>
    </source>
</evidence>
<dbReference type="GO" id="GO:0008270">
    <property type="term" value="F:zinc ion binding"/>
    <property type="evidence" value="ECO:0007669"/>
    <property type="project" value="UniProtKB-KW"/>
</dbReference>
<dbReference type="SMART" id="SM00980">
    <property type="entry name" value="THAP"/>
    <property type="match status" value="1"/>
</dbReference>
<dbReference type="Ensembl" id="ENSCCRT00020066277.1">
    <property type="protein sequence ID" value="ENSCCRP00020060161.1"/>
    <property type="gene ID" value="ENSCCRG00020028469.1"/>
</dbReference>
<feature type="compositionally biased region" description="Basic and acidic residues" evidence="7">
    <location>
        <begin position="161"/>
        <end position="171"/>
    </location>
</feature>
<keyword evidence="5 6" id="KW-0238">DNA-binding</keyword>
<evidence type="ECO:0000313" key="9">
    <source>
        <dbReference type="Ensembl" id="ENSCCRP00020060161.1"/>
    </source>
</evidence>
<reference evidence="9" key="1">
    <citation type="submission" date="2025-08" db="UniProtKB">
        <authorList>
            <consortium name="Ensembl"/>
        </authorList>
    </citation>
    <scope>IDENTIFICATION</scope>
</reference>
<dbReference type="Proteomes" id="UP000694701">
    <property type="component" value="Unplaced"/>
</dbReference>
<evidence type="ECO:0000256" key="7">
    <source>
        <dbReference type="SAM" id="MobiDB-lite"/>
    </source>
</evidence>
<feature type="region of interest" description="Disordered" evidence="7">
    <location>
        <begin position="105"/>
        <end position="176"/>
    </location>
</feature>
<evidence type="ECO:0000256" key="6">
    <source>
        <dbReference type="PROSITE-ProRule" id="PRU00309"/>
    </source>
</evidence>
<evidence type="ECO:0000256" key="1">
    <source>
        <dbReference type="ARBA" id="ARBA00001968"/>
    </source>
</evidence>
<sequence>MVRSCCVIGCNSKSHDRTGHKLNSGVRFFSFPCLKKGHGQLVVDVTKRRRMAWVGAVRRKNITFGNISPFMYVCSRHFHKGHPAYEMMETDPDWAPSLHLGHTEISHTNTTRSARRSKREQRKNTLQPETQATGDGERHTEETHEADEDVPYAEETQATGDGERHTEEETHNTQGMAVTQTECNLCVHRGAEVNRLLEENRQLRRELDEHRMSDSFFGDNDDKVKYYTGLPNMGTFMALLSFLVPLMSDQKRKVLSPFQMLLLTFMRLRLDLPAQHLAHLFRVSPKTVYRTFQEIVSFMYANLSRSIIWPDRDTLQKIMPHQFVESFGRRVAVIIDCFEIFTEKPSNLKARAQMFSSYKHNHTMKYLIGITPKGSICFISKGWGGRTSDKHITENSGFLEKLLPGDIVLADRGFDIKESVGMLCAEVKLPAFTKGYCQLAARDVEETRKVAHLRIHVERVIGNICQKYNILTGTIPINMILPCEGEDITFLDKIVTVCCALTNQCPTVV</sequence>
<evidence type="ECO:0000256" key="3">
    <source>
        <dbReference type="ARBA" id="ARBA00022771"/>
    </source>
</evidence>
<keyword evidence="2" id="KW-0479">Metal-binding</keyword>
<feature type="domain" description="THAP-type" evidence="8">
    <location>
        <begin position="1"/>
        <end position="99"/>
    </location>
</feature>
<feature type="compositionally biased region" description="Polar residues" evidence="7">
    <location>
        <begin position="124"/>
        <end position="133"/>
    </location>
</feature>
<dbReference type="AlphaFoldDB" id="A0A8C2FTY9"/>
<accession>A0A8C2FTY9</accession>
<proteinExistence type="predicted"/>
<dbReference type="InterPro" id="IPR027806">
    <property type="entry name" value="HARBI1_dom"/>
</dbReference>
<dbReference type="InterPro" id="IPR027805">
    <property type="entry name" value="Transposase_HTH_dom"/>
</dbReference>
<evidence type="ECO:0000256" key="4">
    <source>
        <dbReference type="ARBA" id="ARBA00022833"/>
    </source>
</evidence>
<evidence type="ECO:0000259" key="8">
    <source>
        <dbReference type="PROSITE" id="PS50950"/>
    </source>
</evidence>
<dbReference type="Pfam" id="PF05485">
    <property type="entry name" value="THAP"/>
    <property type="match status" value="1"/>
</dbReference>
<dbReference type="PANTHER" id="PTHR23080:SF144">
    <property type="entry name" value="SPINDLE AND KINETOCHORE ASSOCIATED COMPLEX SUBUNIT 3"/>
    <property type="match status" value="1"/>
</dbReference>
<organism evidence="9 10">
    <name type="scientific">Cyprinus carpio</name>
    <name type="common">Common carp</name>
    <dbReference type="NCBI Taxonomy" id="7962"/>
    <lineage>
        <taxon>Eukaryota</taxon>
        <taxon>Metazoa</taxon>
        <taxon>Chordata</taxon>
        <taxon>Craniata</taxon>
        <taxon>Vertebrata</taxon>
        <taxon>Euteleostomi</taxon>
        <taxon>Actinopterygii</taxon>
        <taxon>Neopterygii</taxon>
        <taxon>Teleostei</taxon>
        <taxon>Ostariophysi</taxon>
        <taxon>Cypriniformes</taxon>
        <taxon>Cyprinidae</taxon>
        <taxon>Cyprininae</taxon>
        <taxon>Cyprinus</taxon>
    </lineage>
</organism>
<comment type="cofactor">
    <cofactor evidence="1">
        <name>a divalent metal cation</name>
        <dbReference type="ChEBI" id="CHEBI:60240"/>
    </cofactor>
</comment>
<evidence type="ECO:0000313" key="10">
    <source>
        <dbReference type="Proteomes" id="UP000694701"/>
    </source>
</evidence>
<dbReference type="PROSITE" id="PS50950">
    <property type="entry name" value="ZF_THAP"/>
    <property type="match status" value="1"/>
</dbReference>
<dbReference type="InterPro" id="IPR006612">
    <property type="entry name" value="THAP_Znf"/>
</dbReference>
<dbReference type="Pfam" id="PF13359">
    <property type="entry name" value="DDE_Tnp_4"/>
    <property type="match status" value="1"/>
</dbReference>
<protein>
    <recommendedName>
        <fullName evidence="8">THAP-type domain-containing protein</fullName>
    </recommendedName>
</protein>